<evidence type="ECO:0000256" key="5">
    <source>
        <dbReference type="ARBA" id="ARBA00023010"/>
    </source>
</evidence>
<organism evidence="10 11">
    <name type="scientific">Lepraria finkii</name>
    <dbReference type="NCBI Taxonomy" id="1340010"/>
    <lineage>
        <taxon>Eukaryota</taxon>
        <taxon>Fungi</taxon>
        <taxon>Dikarya</taxon>
        <taxon>Ascomycota</taxon>
        <taxon>Pezizomycotina</taxon>
        <taxon>Lecanoromycetes</taxon>
        <taxon>OSLEUM clade</taxon>
        <taxon>Lecanoromycetidae</taxon>
        <taxon>Lecanorales</taxon>
        <taxon>Lecanorineae</taxon>
        <taxon>Stereocaulaceae</taxon>
        <taxon>Lepraria</taxon>
    </lineage>
</organism>
<comment type="caution">
    <text evidence="10">The sequence shown here is derived from an EMBL/GenBank/DDBJ whole genome shotgun (WGS) entry which is preliminary data.</text>
</comment>
<comment type="subcellular location">
    <subcellularLocation>
        <location evidence="1 8">Mitochondrion inner membrane</location>
        <topology evidence="1 8">Peripheral membrane protein</topology>
        <orientation evidence="1 8">Intermembrane side</orientation>
    </subcellularLocation>
</comment>
<comment type="function">
    <text evidence="8">Mitochondrial intermembrane chaperone that participates in the import and insertion of some multi-pass transmembrane proteins into the mitochondrial inner membrane. Also required for the transfer of beta-barrel precursors from the TOM complex to the sorting and assembly machinery (SAM complex) of the outer membrane. Acts as a chaperone-like protein that protects the hydrophobic precursors from aggregation and guide them through the mitochondrial intermembrane space.</text>
</comment>
<evidence type="ECO:0000256" key="2">
    <source>
        <dbReference type="ARBA" id="ARBA00006720"/>
    </source>
</evidence>
<keyword evidence="6 8" id="KW-1015">Disulfide bond</keyword>
<keyword evidence="8" id="KW-0496">Mitochondrion</keyword>
<reference evidence="10 11" key="1">
    <citation type="submission" date="2024-09" db="EMBL/GenBank/DDBJ databases">
        <title>Rethinking Asexuality: The Enigmatic Case of Functional Sexual Genes in Lepraria (Stereocaulaceae).</title>
        <authorList>
            <person name="Doellman M."/>
            <person name="Sun Y."/>
            <person name="Barcenas-Pena A."/>
            <person name="Lumbsch H.T."/>
            <person name="Grewe F."/>
        </authorList>
    </citation>
    <scope>NUCLEOTIDE SEQUENCE [LARGE SCALE GENOMIC DNA]</scope>
    <source>
        <strain evidence="10 11">Grewe 0041</strain>
    </source>
</reference>
<feature type="domain" description="Tim10-like" evidence="9">
    <location>
        <begin position="21"/>
        <end position="81"/>
    </location>
</feature>
<accession>A0ABR4B4L8</accession>
<dbReference type="EMBL" id="JBHFEH010000032">
    <property type="protein sequence ID" value="KAL2051844.1"/>
    <property type="molecule type" value="Genomic_DNA"/>
</dbReference>
<evidence type="ECO:0000313" key="11">
    <source>
        <dbReference type="Proteomes" id="UP001590951"/>
    </source>
</evidence>
<comment type="similarity">
    <text evidence="2 8">Belongs to the small Tim family.</text>
</comment>
<name>A0ABR4B4L8_9LECA</name>
<evidence type="ECO:0000259" key="9">
    <source>
        <dbReference type="Pfam" id="PF02953"/>
    </source>
</evidence>
<evidence type="ECO:0000256" key="8">
    <source>
        <dbReference type="RuleBase" id="RU367043"/>
    </source>
</evidence>
<evidence type="ECO:0000256" key="3">
    <source>
        <dbReference type="ARBA" id="ARBA00022792"/>
    </source>
</evidence>
<keyword evidence="3 8" id="KW-0472">Membrane</keyword>
<proteinExistence type="inferred from homology"/>
<keyword evidence="8" id="KW-0813">Transport</keyword>
<protein>
    <recommendedName>
        <fullName evidence="8">Mitochondrial import inner membrane translocase subunit</fullName>
    </recommendedName>
</protein>
<keyword evidence="4 8" id="KW-0653">Protein transport</keyword>
<dbReference type="InterPro" id="IPR004217">
    <property type="entry name" value="Tim10-like"/>
</dbReference>
<evidence type="ECO:0000313" key="10">
    <source>
        <dbReference type="EMBL" id="KAL2051844.1"/>
    </source>
</evidence>
<keyword evidence="11" id="KW-1185">Reference proteome</keyword>
<comment type="domain">
    <text evidence="8">The twin CX3C motif contains 4 conserved Cys residues that form 2 disulfide bonds in the mitochondrial intermembrane space.</text>
</comment>
<dbReference type="Proteomes" id="UP001590951">
    <property type="component" value="Unassembled WGS sequence"/>
</dbReference>
<keyword evidence="5 8" id="KW-0811">Translocation</keyword>
<dbReference type="InterPro" id="IPR035427">
    <property type="entry name" value="Tim10-like_dom_sf"/>
</dbReference>
<evidence type="ECO:0000256" key="6">
    <source>
        <dbReference type="ARBA" id="ARBA00023157"/>
    </source>
</evidence>
<dbReference type="Pfam" id="PF02953">
    <property type="entry name" value="zf-Tim10_DDP"/>
    <property type="match status" value="1"/>
</dbReference>
<evidence type="ECO:0000256" key="7">
    <source>
        <dbReference type="ARBA" id="ARBA00023186"/>
    </source>
</evidence>
<sequence length="101" mass="11089">MDSLNDSVGASSDPKTAIVRQIQQEAAINNARQLIDKMNNHCFQKCVPTPGSSLSRKEEACLTQCMEKYMATWNTVSRQYIARIQKSSNMGGVGSDEGFGI</sequence>
<dbReference type="SUPFAM" id="SSF144122">
    <property type="entry name" value="Tim10-like"/>
    <property type="match status" value="1"/>
</dbReference>
<evidence type="ECO:0000256" key="1">
    <source>
        <dbReference type="ARBA" id="ARBA00004137"/>
    </source>
</evidence>
<dbReference type="Gene3D" id="1.10.287.810">
    <property type="entry name" value="Mitochondrial import inner membrane translocase subunit tim13 like domains"/>
    <property type="match status" value="1"/>
</dbReference>
<evidence type="ECO:0000256" key="4">
    <source>
        <dbReference type="ARBA" id="ARBA00022927"/>
    </source>
</evidence>
<gene>
    <name evidence="10" type="ORF">ABVK25_008000</name>
</gene>
<keyword evidence="7 8" id="KW-0143">Chaperone</keyword>
<comment type="subunit">
    <text evidence="8">Heterohexamer.</text>
</comment>
<keyword evidence="3 8" id="KW-0999">Mitochondrion inner membrane</keyword>